<dbReference type="InterPro" id="IPR036163">
    <property type="entry name" value="HMA_dom_sf"/>
</dbReference>
<name>A0A7W9TP41_CASDE</name>
<dbReference type="AlphaFoldDB" id="A0A7W9TP41"/>
<dbReference type="SUPFAM" id="SSF55008">
    <property type="entry name" value="HMA, heavy metal-associated domain"/>
    <property type="match status" value="1"/>
</dbReference>
<proteinExistence type="predicted"/>
<evidence type="ECO:0000313" key="3">
    <source>
        <dbReference type="Proteomes" id="UP000541136"/>
    </source>
</evidence>
<reference evidence="2 3" key="1">
    <citation type="submission" date="2020-08" db="EMBL/GenBank/DDBJ databases">
        <title>Genomic Encyclopedia of Type Strains, Phase IV (KMG-IV): sequencing the most valuable type-strain genomes for metagenomic binning, comparative biology and taxonomic classification.</title>
        <authorList>
            <person name="Goeker M."/>
        </authorList>
    </citation>
    <scope>NUCLEOTIDE SEQUENCE [LARGE SCALE GENOMIC DNA]</scope>
    <source>
        <strain evidence="2 3">DSM 12141</strain>
    </source>
</reference>
<evidence type="ECO:0000313" key="2">
    <source>
        <dbReference type="EMBL" id="MBB6084323.1"/>
    </source>
</evidence>
<dbReference type="Gene3D" id="3.30.70.100">
    <property type="match status" value="1"/>
</dbReference>
<dbReference type="InterPro" id="IPR006121">
    <property type="entry name" value="HMA_dom"/>
</dbReference>
<comment type="caution">
    <text evidence="2">The sequence shown here is derived from an EMBL/GenBank/DDBJ whole genome shotgun (WGS) entry which is preliminary data.</text>
</comment>
<feature type="domain" description="HMA" evidence="1">
    <location>
        <begin position="1"/>
        <end position="64"/>
    </location>
</feature>
<organism evidence="2 3">
    <name type="scientific">Castellaniella defragrans</name>
    <name type="common">Alcaligenes defragrans</name>
    <dbReference type="NCBI Taxonomy" id="75697"/>
    <lineage>
        <taxon>Bacteria</taxon>
        <taxon>Pseudomonadati</taxon>
        <taxon>Pseudomonadota</taxon>
        <taxon>Betaproteobacteria</taxon>
        <taxon>Burkholderiales</taxon>
        <taxon>Alcaligenaceae</taxon>
        <taxon>Castellaniella</taxon>
    </lineage>
</organism>
<accession>A0A7W9TP41</accession>
<gene>
    <name evidence="2" type="ORF">HNR28_002368</name>
</gene>
<dbReference type="CDD" id="cd00371">
    <property type="entry name" value="HMA"/>
    <property type="match status" value="1"/>
</dbReference>
<evidence type="ECO:0000259" key="1">
    <source>
        <dbReference type="PROSITE" id="PS50846"/>
    </source>
</evidence>
<dbReference type="EMBL" id="JACHIB010000013">
    <property type="protein sequence ID" value="MBB6084323.1"/>
    <property type="molecule type" value="Genomic_DNA"/>
</dbReference>
<protein>
    <submittedName>
        <fullName evidence="2">Copper chaperone</fullName>
    </submittedName>
</protein>
<dbReference type="GO" id="GO:0046872">
    <property type="term" value="F:metal ion binding"/>
    <property type="evidence" value="ECO:0007669"/>
    <property type="project" value="InterPro"/>
</dbReference>
<dbReference type="Pfam" id="PF00403">
    <property type="entry name" value="HMA"/>
    <property type="match status" value="1"/>
</dbReference>
<dbReference type="RefSeq" id="WP_151024808.1">
    <property type="nucleotide sequence ID" value="NZ_JACHIB010000013.1"/>
</dbReference>
<dbReference type="PROSITE" id="PS50846">
    <property type="entry name" value="HMA_2"/>
    <property type="match status" value="1"/>
</dbReference>
<dbReference type="Proteomes" id="UP000541136">
    <property type="component" value="Unassembled WGS sequence"/>
</dbReference>
<sequence length="66" mass="7007">MKTEFIVSDMTCNHCVQTITRAVQDVAPDATVQTDLGAHRVTIESSADAATLQAAIAEEGYDVQPA</sequence>